<reference evidence="2" key="1">
    <citation type="submission" date="2022-08" db="EMBL/GenBank/DDBJ databases">
        <authorList>
            <person name="Gutierrez-Valencia J."/>
        </authorList>
    </citation>
    <scope>NUCLEOTIDE SEQUENCE</scope>
</reference>
<organism evidence="2 3">
    <name type="scientific">Linum tenue</name>
    <dbReference type="NCBI Taxonomy" id="586396"/>
    <lineage>
        <taxon>Eukaryota</taxon>
        <taxon>Viridiplantae</taxon>
        <taxon>Streptophyta</taxon>
        <taxon>Embryophyta</taxon>
        <taxon>Tracheophyta</taxon>
        <taxon>Spermatophyta</taxon>
        <taxon>Magnoliopsida</taxon>
        <taxon>eudicotyledons</taxon>
        <taxon>Gunneridae</taxon>
        <taxon>Pentapetalae</taxon>
        <taxon>rosids</taxon>
        <taxon>fabids</taxon>
        <taxon>Malpighiales</taxon>
        <taxon>Linaceae</taxon>
        <taxon>Linum</taxon>
    </lineage>
</organism>
<feature type="compositionally biased region" description="Low complexity" evidence="1">
    <location>
        <begin position="200"/>
        <end position="236"/>
    </location>
</feature>
<feature type="compositionally biased region" description="Low complexity" evidence="1">
    <location>
        <begin position="136"/>
        <end position="145"/>
    </location>
</feature>
<gene>
    <name evidence="2" type="ORF">LITE_LOCUS31912</name>
</gene>
<name>A0AAV0N782_9ROSI</name>
<feature type="region of interest" description="Disordered" evidence="1">
    <location>
        <begin position="196"/>
        <end position="307"/>
    </location>
</feature>
<dbReference type="PANTHER" id="PTHR33673">
    <property type="entry name" value="SUPPRESSOR SRP40-LIKE PROTEIN"/>
    <property type="match status" value="1"/>
</dbReference>
<protein>
    <submittedName>
        <fullName evidence="2">Uncharacterized protein</fullName>
    </submittedName>
</protein>
<evidence type="ECO:0000256" key="1">
    <source>
        <dbReference type="SAM" id="MobiDB-lite"/>
    </source>
</evidence>
<dbReference type="PANTHER" id="PTHR33673:SF36">
    <property type="entry name" value="MYB-LIKE PROTEIN Q"/>
    <property type="match status" value="1"/>
</dbReference>
<feature type="compositionally biased region" description="Low complexity" evidence="1">
    <location>
        <begin position="287"/>
        <end position="304"/>
    </location>
</feature>
<dbReference type="EMBL" id="CAMGYJ010000008">
    <property type="protein sequence ID" value="CAI0454257.1"/>
    <property type="molecule type" value="Genomic_DNA"/>
</dbReference>
<feature type="compositionally biased region" description="Polar residues" evidence="1">
    <location>
        <begin position="241"/>
        <end position="250"/>
    </location>
</feature>
<feature type="compositionally biased region" description="Basic and acidic residues" evidence="1">
    <location>
        <begin position="253"/>
        <end position="269"/>
    </location>
</feature>
<accession>A0AAV0N782</accession>
<comment type="caution">
    <text evidence="2">The sequence shown here is derived from an EMBL/GenBank/DDBJ whole genome shotgun (WGS) entry which is preliminary data.</text>
</comment>
<dbReference type="Proteomes" id="UP001154282">
    <property type="component" value="Unassembled WGS sequence"/>
</dbReference>
<evidence type="ECO:0000313" key="2">
    <source>
        <dbReference type="EMBL" id="CAI0454257.1"/>
    </source>
</evidence>
<evidence type="ECO:0000313" key="3">
    <source>
        <dbReference type="Proteomes" id="UP001154282"/>
    </source>
</evidence>
<feature type="region of interest" description="Disordered" evidence="1">
    <location>
        <begin position="1"/>
        <end position="68"/>
    </location>
</feature>
<proteinExistence type="predicted"/>
<keyword evidence="3" id="KW-1185">Reference proteome</keyword>
<feature type="compositionally biased region" description="Low complexity" evidence="1">
    <location>
        <begin position="35"/>
        <end position="51"/>
    </location>
</feature>
<feature type="compositionally biased region" description="Basic and acidic residues" evidence="1">
    <location>
        <begin position="276"/>
        <end position="286"/>
    </location>
</feature>
<sequence>MDREHNNVPRPNSHHPTTSGDDNSNRHRHRHAVTSSDVEGSVISSSADSSSPPRPPTSPTAGCAVPGYDPNRIPSGVFASKSGNGIEWSTASNESLFSIYMGNNSFSRDQIAMMYKSGELPMLDQDYYAALPPTPAARTTNNQPPSSLSAATWQPPLPPSANQPINNINIINIHVPANPPPSNNITINVPQEVQLPNPPATAAAPVASTQSAVSSLNRNSTSSSSNNRNSTSSTKSFQFPILQNEQMGRNSTRKVEAEQKAAGEKKAAVAEEPNEAETRQNEKQAEEQQQQPEQPVKTTTEEPQSTTCCKVTAAAKSWMCCLPCFSRSSSS</sequence>
<dbReference type="AlphaFoldDB" id="A0AAV0N782"/>
<feature type="region of interest" description="Disordered" evidence="1">
    <location>
        <begin position="133"/>
        <end position="161"/>
    </location>
</feature>